<organism evidence="9 10">
    <name type="scientific">Candidatus Alectryocaccomicrobium excrementavium</name>
    <dbReference type="NCBI Taxonomy" id="2840668"/>
    <lineage>
        <taxon>Bacteria</taxon>
        <taxon>Bacillati</taxon>
        <taxon>Bacillota</taxon>
        <taxon>Clostridia</taxon>
        <taxon>Candidatus Alectryocaccomicrobium</taxon>
    </lineage>
</organism>
<reference evidence="9" key="2">
    <citation type="journal article" date="2021" name="PeerJ">
        <title>Extensive microbial diversity within the chicken gut microbiome revealed by metagenomics and culture.</title>
        <authorList>
            <person name="Gilroy R."/>
            <person name="Ravi A."/>
            <person name="Getino M."/>
            <person name="Pursley I."/>
            <person name="Horton D.L."/>
            <person name="Alikhan N.F."/>
            <person name="Baker D."/>
            <person name="Gharbi K."/>
            <person name="Hall N."/>
            <person name="Watson M."/>
            <person name="Adriaenssens E.M."/>
            <person name="Foster-Nyarko E."/>
            <person name="Jarju S."/>
            <person name="Secka A."/>
            <person name="Antonio M."/>
            <person name="Oren A."/>
            <person name="Chaudhuri R.R."/>
            <person name="La Ragione R."/>
            <person name="Hildebrand F."/>
            <person name="Pallen M.J."/>
        </authorList>
    </citation>
    <scope>NUCLEOTIDE SEQUENCE</scope>
    <source>
        <strain evidence="9">13766</strain>
    </source>
</reference>
<feature type="domain" description="Pseudouridine synthase I TruA alpha/beta" evidence="8">
    <location>
        <begin position="148"/>
        <end position="245"/>
    </location>
</feature>
<sequence length="246" mass="26878">MMRVKLTIEYDGTNYAGWQRQENALAVQQVVEEALFRLTGKPHAVTGASRTDAGVHAFGQVAHFDAQSRIPAEKYAYALNTVLPADVRIRDSRAVAEDFHARFSAKGKWYCYSIFNDAHASAILRNTHAHVMYPLDVDAMRREAQCAVGRHDFRAFAASGSVVKDTVRTIHSIEIARQGKCVSMQVRGNGFLYNMVRILAGTLIGVGTGKLEGGAVRRALASGSRLDLGVTAPACGLTLMEVFYDA</sequence>
<dbReference type="Gene3D" id="3.30.70.660">
    <property type="entry name" value="Pseudouridine synthase I, catalytic domain, C-terminal subdomain"/>
    <property type="match status" value="1"/>
</dbReference>
<evidence type="ECO:0000256" key="3">
    <source>
        <dbReference type="ARBA" id="ARBA00023235"/>
    </source>
</evidence>
<dbReference type="FunFam" id="3.30.70.580:FF:000001">
    <property type="entry name" value="tRNA pseudouridine synthase A"/>
    <property type="match status" value="1"/>
</dbReference>
<dbReference type="CDD" id="cd02570">
    <property type="entry name" value="PseudoU_synth_EcTruA"/>
    <property type="match status" value="1"/>
</dbReference>
<dbReference type="Pfam" id="PF01416">
    <property type="entry name" value="PseudoU_synth_1"/>
    <property type="match status" value="2"/>
</dbReference>
<gene>
    <name evidence="4 9" type="primary">truA</name>
    <name evidence="9" type="ORF">IAA84_01385</name>
</gene>
<name>A0A9D1K4Q1_9FIRM</name>
<dbReference type="EMBL" id="DVJN01000027">
    <property type="protein sequence ID" value="HIS91649.1"/>
    <property type="molecule type" value="Genomic_DNA"/>
</dbReference>
<dbReference type="GO" id="GO:0031119">
    <property type="term" value="P:tRNA pseudouridine synthesis"/>
    <property type="evidence" value="ECO:0007669"/>
    <property type="project" value="UniProtKB-UniRule"/>
</dbReference>
<evidence type="ECO:0000256" key="7">
    <source>
        <dbReference type="RuleBase" id="RU003792"/>
    </source>
</evidence>
<dbReference type="NCBIfam" id="TIGR00071">
    <property type="entry name" value="hisT_truA"/>
    <property type="match status" value="1"/>
</dbReference>
<evidence type="ECO:0000256" key="6">
    <source>
        <dbReference type="PIRSR" id="PIRSR001430-2"/>
    </source>
</evidence>
<feature type="domain" description="Pseudouridine synthase I TruA alpha/beta" evidence="8">
    <location>
        <begin position="8"/>
        <end position="103"/>
    </location>
</feature>
<evidence type="ECO:0000313" key="9">
    <source>
        <dbReference type="EMBL" id="HIS91649.1"/>
    </source>
</evidence>
<evidence type="ECO:0000256" key="2">
    <source>
        <dbReference type="ARBA" id="ARBA00022694"/>
    </source>
</evidence>
<reference evidence="9" key="1">
    <citation type="submission" date="2020-10" db="EMBL/GenBank/DDBJ databases">
        <authorList>
            <person name="Gilroy R."/>
        </authorList>
    </citation>
    <scope>NUCLEOTIDE SEQUENCE</scope>
    <source>
        <strain evidence="9">13766</strain>
    </source>
</reference>
<evidence type="ECO:0000313" key="10">
    <source>
        <dbReference type="Proteomes" id="UP000824140"/>
    </source>
</evidence>
<evidence type="ECO:0000256" key="5">
    <source>
        <dbReference type="PIRSR" id="PIRSR001430-1"/>
    </source>
</evidence>
<evidence type="ECO:0000259" key="8">
    <source>
        <dbReference type="Pfam" id="PF01416"/>
    </source>
</evidence>
<protein>
    <recommendedName>
        <fullName evidence="4">tRNA pseudouridine synthase A</fullName>
        <ecNumber evidence="4">5.4.99.12</ecNumber>
    </recommendedName>
    <alternativeName>
        <fullName evidence="4">tRNA pseudouridine(38-40) synthase</fullName>
    </alternativeName>
    <alternativeName>
        <fullName evidence="4">tRNA pseudouridylate synthase I</fullName>
    </alternativeName>
    <alternativeName>
        <fullName evidence="4">tRNA-uridine isomerase I</fullName>
    </alternativeName>
</protein>
<dbReference type="Gene3D" id="3.30.70.580">
    <property type="entry name" value="Pseudouridine synthase I, catalytic domain, N-terminal subdomain"/>
    <property type="match status" value="1"/>
</dbReference>
<feature type="active site" description="Nucleophile" evidence="4 5">
    <location>
        <position position="52"/>
    </location>
</feature>
<dbReference type="HAMAP" id="MF_00171">
    <property type="entry name" value="TruA"/>
    <property type="match status" value="1"/>
</dbReference>
<dbReference type="AlphaFoldDB" id="A0A9D1K4Q1"/>
<dbReference type="InterPro" id="IPR020095">
    <property type="entry name" value="PsdUridine_synth_TruA_C"/>
</dbReference>
<dbReference type="GO" id="GO:0003723">
    <property type="term" value="F:RNA binding"/>
    <property type="evidence" value="ECO:0007669"/>
    <property type="project" value="InterPro"/>
</dbReference>
<keyword evidence="3 4" id="KW-0413">Isomerase</keyword>
<dbReference type="SUPFAM" id="SSF55120">
    <property type="entry name" value="Pseudouridine synthase"/>
    <property type="match status" value="1"/>
</dbReference>
<comment type="similarity">
    <text evidence="1 4 7">Belongs to the tRNA pseudouridine synthase TruA family.</text>
</comment>
<keyword evidence="2 4" id="KW-0819">tRNA processing</keyword>
<comment type="function">
    <text evidence="4">Formation of pseudouridine at positions 38, 39 and 40 in the anticodon stem and loop of transfer RNAs.</text>
</comment>
<proteinExistence type="inferred from homology"/>
<comment type="subunit">
    <text evidence="4">Homodimer.</text>
</comment>
<dbReference type="InterPro" id="IPR020094">
    <property type="entry name" value="TruA/RsuA/RluB/E/F_N"/>
</dbReference>
<comment type="caution">
    <text evidence="4">Lacks conserved residue(s) required for the propagation of feature annotation.</text>
</comment>
<dbReference type="PANTHER" id="PTHR11142">
    <property type="entry name" value="PSEUDOURIDYLATE SYNTHASE"/>
    <property type="match status" value="1"/>
</dbReference>
<comment type="caution">
    <text evidence="9">The sequence shown here is derived from an EMBL/GenBank/DDBJ whole genome shotgun (WGS) entry which is preliminary data.</text>
</comment>
<dbReference type="Proteomes" id="UP000824140">
    <property type="component" value="Unassembled WGS sequence"/>
</dbReference>
<comment type="catalytic activity">
    <reaction evidence="4 7">
        <text>uridine(38/39/40) in tRNA = pseudouridine(38/39/40) in tRNA</text>
        <dbReference type="Rhea" id="RHEA:22376"/>
        <dbReference type="Rhea" id="RHEA-COMP:10085"/>
        <dbReference type="Rhea" id="RHEA-COMP:10087"/>
        <dbReference type="ChEBI" id="CHEBI:65314"/>
        <dbReference type="ChEBI" id="CHEBI:65315"/>
        <dbReference type="EC" id="5.4.99.12"/>
    </reaction>
</comment>
<dbReference type="PIRSF" id="PIRSF001430">
    <property type="entry name" value="tRNA_psdUrid_synth"/>
    <property type="match status" value="1"/>
</dbReference>
<dbReference type="InterPro" id="IPR001406">
    <property type="entry name" value="PsdUridine_synth_TruA"/>
</dbReference>
<evidence type="ECO:0000256" key="1">
    <source>
        <dbReference type="ARBA" id="ARBA00009375"/>
    </source>
</evidence>
<dbReference type="GO" id="GO:0160147">
    <property type="term" value="F:tRNA pseudouridine(38-40) synthase activity"/>
    <property type="evidence" value="ECO:0007669"/>
    <property type="project" value="UniProtKB-EC"/>
</dbReference>
<dbReference type="PANTHER" id="PTHR11142:SF0">
    <property type="entry name" value="TRNA PSEUDOURIDINE SYNTHASE-LIKE 1"/>
    <property type="match status" value="1"/>
</dbReference>
<feature type="binding site" evidence="4 6">
    <location>
        <position position="110"/>
    </location>
    <ligand>
        <name>substrate</name>
    </ligand>
</feature>
<evidence type="ECO:0000256" key="4">
    <source>
        <dbReference type="HAMAP-Rule" id="MF_00171"/>
    </source>
</evidence>
<dbReference type="InterPro" id="IPR020103">
    <property type="entry name" value="PsdUridine_synth_cat_dom_sf"/>
</dbReference>
<dbReference type="InterPro" id="IPR020097">
    <property type="entry name" value="PsdUridine_synth_TruA_a/b_dom"/>
</dbReference>
<dbReference type="EC" id="5.4.99.12" evidence="4"/>
<accession>A0A9D1K4Q1</accession>